<comment type="similarity">
    <text evidence="1">Belongs to the 2Fe2S plant-type ferredoxin family.</text>
</comment>
<dbReference type="STRING" id="326475.AWB66_05218"/>
<comment type="cofactor">
    <cofactor evidence="8">
        <name>[2Fe-2S] cluster</name>
        <dbReference type="ChEBI" id="CHEBI:190135"/>
    </cofactor>
</comment>
<gene>
    <name evidence="10" type="ORF">AWB66_05218</name>
</gene>
<evidence type="ECO:0000313" key="11">
    <source>
        <dbReference type="Proteomes" id="UP000054717"/>
    </source>
</evidence>
<keyword evidence="5" id="KW-0249">Electron transport</keyword>
<comment type="caution">
    <text evidence="10">The sequence shown here is derived from an EMBL/GenBank/DDBJ whole genome shotgun (WGS) entry which is preliminary data.</text>
</comment>
<dbReference type="InterPro" id="IPR012675">
    <property type="entry name" value="Beta-grasp_dom_sf"/>
</dbReference>
<evidence type="ECO:0000256" key="4">
    <source>
        <dbReference type="ARBA" id="ARBA00022723"/>
    </source>
</evidence>
<evidence type="ECO:0000256" key="2">
    <source>
        <dbReference type="ARBA" id="ARBA00022448"/>
    </source>
</evidence>
<dbReference type="PANTHER" id="PTHR43112:SF3">
    <property type="entry name" value="FERREDOXIN-2, CHLOROPLASTIC"/>
    <property type="match status" value="1"/>
</dbReference>
<dbReference type="Proteomes" id="UP000054717">
    <property type="component" value="Unassembled WGS sequence"/>
</dbReference>
<keyword evidence="11" id="KW-1185">Reference proteome</keyword>
<keyword evidence="6" id="KW-0408">Iron</keyword>
<dbReference type="AlphaFoldDB" id="A0A158K347"/>
<evidence type="ECO:0000256" key="5">
    <source>
        <dbReference type="ARBA" id="ARBA00022982"/>
    </source>
</evidence>
<keyword evidence="7" id="KW-0411">Iron-sulfur</keyword>
<dbReference type="Pfam" id="PF00111">
    <property type="entry name" value="Fer2"/>
    <property type="match status" value="1"/>
</dbReference>
<evidence type="ECO:0000256" key="1">
    <source>
        <dbReference type="ARBA" id="ARBA00007874"/>
    </source>
</evidence>
<evidence type="ECO:0000256" key="7">
    <source>
        <dbReference type="ARBA" id="ARBA00023014"/>
    </source>
</evidence>
<evidence type="ECO:0000313" key="10">
    <source>
        <dbReference type="EMBL" id="SAL75546.1"/>
    </source>
</evidence>
<protein>
    <submittedName>
        <fullName evidence="10">Ferredoxin</fullName>
    </submittedName>
</protein>
<accession>A0A158K347</accession>
<dbReference type="RefSeq" id="WP_087632977.1">
    <property type="nucleotide sequence ID" value="NZ_FCNZ02000026.1"/>
</dbReference>
<keyword evidence="2" id="KW-0813">Transport</keyword>
<evidence type="ECO:0000256" key="6">
    <source>
        <dbReference type="ARBA" id="ARBA00023004"/>
    </source>
</evidence>
<reference evidence="10" key="1">
    <citation type="submission" date="2016-01" db="EMBL/GenBank/DDBJ databases">
        <authorList>
            <person name="Peeters Charlotte."/>
        </authorList>
    </citation>
    <scope>NUCLEOTIDE SEQUENCE</scope>
    <source>
        <strain evidence="10">LMG 22936</strain>
    </source>
</reference>
<dbReference type="InterPro" id="IPR001041">
    <property type="entry name" value="2Fe-2S_ferredoxin-type"/>
</dbReference>
<evidence type="ECO:0000256" key="8">
    <source>
        <dbReference type="ARBA" id="ARBA00034078"/>
    </source>
</evidence>
<keyword evidence="4" id="KW-0479">Metal-binding</keyword>
<organism evidence="10 11">
    <name type="scientific">Caballeronia telluris</name>
    <dbReference type="NCBI Taxonomy" id="326475"/>
    <lineage>
        <taxon>Bacteria</taxon>
        <taxon>Pseudomonadati</taxon>
        <taxon>Pseudomonadota</taxon>
        <taxon>Betaproteobacteria</taxon>
        <taxon>Burkholderiales</taxon>
        <taxon>Burkholderiaceae</taxon>
        <taxon>Caballeronia</taxon>
    </lineage>
</organism>
<dbReference type="PROSITE" id="PS51085">
    <property type="entry name" value="2FE2S_FER_2"/>
    <property type="match status" value="1"/>
</dbReference>
<dbReference type="PANTHER" id="PTHR43112">
    <property type="entry name" value="FERREDOXIN"/>
    <property type="match status" value="1"/>
</dbReference>
<keyword evidence="3" id="KW-0001">2Fe-2S</keyword>
<feature type="domain" description="2Fe-2S ferredoxin-type" evidence="9">
    <location>
        <begin position="2"/>
        <end position="91"/>
    </location>
</feature>
<dbReference type="SUPFAM" id="SSF54292">
    <property type="entry name" value="2Fe-2S ferredoxin-like"/>
    <property type="match status" value="1"/>
</dbReference>
<proteinExistence type="inferred from homology"/>
<evidence type="ECO:0000256" key="3">
    <source>
        <dbReference type="ARBA" id="ARBA00022714"/>
    </source>
</evidence>
<dbReference type="EMBL" id="FCNZ02000026">
    <property type="protein sequence ID" value="SAL75546.1"/>
    <property type="molecule type" value="Genomic_DNA"/>
</dbReference>
<name>A0A158K347_9BURK</name>
<dbReference type="GO" id="GO:0046872">
    <property type="term" value="F:metal ion binding"/>
    <property type="evidence" value="ECO:0007669"/>
    <property type="project" value="UniProtKB-KW"/>
</dbReference>
<evidence type="ECO:0000259" key="9">
    <source>
        <dbReference type="PROSITE" id="PS51085"/>
    </source>
</evidence>
<dbReference type="CDD" id="cd00207">
    <property type="entry name" value="fer2"/>
    <property type="match status" value="1"/>
</dbReference>
<dbReference type="GO" id="GO:0051537">
    <property type="term" value="F:2 iron, 2 sulfur cluster binding"/>
    <property type="evidence" value="ECO:0007669"/>
    <property type="project" value="UniProtKB-KW"/>
</dbReference>
<dbReference type="Gene3D" id="3.10.20.30">
    <property type="match status" value="1"/>
</dbReference>
<sequence length="105" mass="11355">MKTLRIEPLGREVVVEDGASLMEAAARAGIRLPSSCRNGTCRACMCRLVAGDVRYRIEWPGLAAEEKREGWVLPCVALAESDLTIEQPAAAVSCAAPRRLPSRGF</sequence>
<dbReference type="InterPro" id="IPR036010">
    <property type="entry name" value="2Fe-2S_ferredoxin-like_sf"/>
</dbReference>